<protein>
    <submittedName>
        <fullName evidence="3">Uncharacterized protein</fullName>
    </submittedName>
</protein>
<reference evidence="3 4" key="3">
    <citation type="submission" date="2019-11" db="EMBL/GenBank/DDBJ databases">
        <title>A de novo genome assembly of a pear dwarfing rootstock.</title>
        <authorList>
            <person name="Wang F."/>
            <person name="Wang J."/>
            <person name="Li S."/>
            <person name="Zhang Y."/>
            <person name="Fang M."/>
            <person name="Ma L."/>
            <person name="Zhao Y."/>
            <person name="Jiang S."/>
        </authorList>
    </citation>
    <scope>NUCLEOTIDE SEQUENCE [LARGE SCALE GENOMIC DNA]</scope>
    <source>
        <strain evidence="3">S2</strain>
        <tissue evidence="3">Leaf</tissue>
    </source>
</reference>
<name>A0A5N5HFX1_9ROSA</name>
<gene>
    <name evidence="3" type="ORF">D8674_020373</name>
</gene>
<reference evidence="3 4" key="1">
    <citation type="submission" date="2019-09" db="EMBL/GenBank/DDBJ databases">
        <authorList>
            <person name="Ou C."/>
        </authorList>
    </citation>
    <scope>NUCLEOTIDE SEQUENCE [LARGE SCALE GENOMIC DNA]</scope>
    <source>
        <strain evidence="3">S2</strain>
        <tissue evidence="3">Leaf</tissue>
    </source>
</reference>
<dbReference type="Proteomes" id="UP000327157">
    <property type="component" value="Chromosome 2"/>
</dbReference>
<feature type="region of interest" description="Disordered" evidence="1">
    <location>
        <begin position="34"/>
        <end position="75"/>
    </location>
</feature>
<sequence length="75" mass="8483">MSQPASMLRNPGLTFVFGTLFGAFITRASLHRFHHRRHDHEGNRKHQPCPLQAQDEKIGSKPGGLETTSTRNMEN</sequence>
<reference evidence="4" key="2">
    <citation type="submission" date="2019-10" db="EMBL/GenBank/DDBJ databases">
        <title>A de novo genome assembly of a pear dwarfing rootstock.</title>
        <authorList>
            <person name="Wang F."/>
            <person name="Wang J."/>
            <person name="Li S."/>
            <person name="Zhang Y."/>
            <person name="Fang M."/>
            <person name="Ma L."/>
            <person name="Zhao Y."/>
            <person name="Jiang S."/>
        </authorList>
    </citation>
    <scope>NUCLEOTIDE SEQUENCE [LARGE SCALE GENOMIC DNA]</scope>
</reference>
<evidence type="ECO:0000256" key="2">
    <source>
        <dbReference type="SAM" id="Phobius"/>
    </source>
</evidence>
<feature type="compositionally biased region" description="Polar residues" evidence="1">
    <location>
        <begin position="66"/>
        <end position="75"/>
    </location>
</feature>
<keyword evidence="2" id="KW-1133">Transmembrane helix</keyword>
<dbReference type="OrthoDB" id="10501903at2759"/>
<keyword evidence="2" id="KW-0472">Membrane</keyword>
<accession>A0A5N5HFX1</accession>
<organism evidence="3 4">
    <name type="scientific">Pyrus ussuriensis x Pyrus communis</name>
    <dbReference type="NCBI Taxonomy" id="2448454"/>
    <lineage>
        <taxon>Eukaryota</taxon>
        <taxon>Viridiplantae</taxon>
        <taxon>Streptophyta</taxon>
        <taxon>Embryophyta</taxon>
        <taxon>Tracheophyta</taxon>
        <taxon>Spermatophyta</taxon>
        <taxon>Magnoliopsida</taxon>
        <taxon>eudicotyledons</taxon>
        <taxon>Gunneridae</taxon>
        <taxon>Pentapetalae</taxon>
        <taxon>rosids</taxon>
        <taxon>fabids</taxon>
        <taxon>Rosales</taxon>
        <taxon>Rosaceae</taxon>
        <taxon>Amygdaloideae</taxon>
        <taxon>Maleae</taxon>
        <taxon>Pyrus</taxon>
    </lineage>
</organism>
<proteinExistence type="predicted"/>
<feature type="transmembrane region" description="Helical" evidence="2">
    <location>
        <begin position="12"/>
        <end position="30"/>
    </location>
</feature>
<comment type="caution">
    <text evidence="3">The sequence shown here is derived from an EMBL/GenBank/DDBJ whole genome shotgun (WGS) entry which is preliminary data.</text>
</comment>
<keyword evidence="4" id="KW-1185">Reference proteome</keyword>
<dbReference type="EMBL" id="SMOL01000157">
    <property type="protein sequence ID" value="KAB2626755.1"/>
    <property type="molecule type" value="Genomic_DNA"/>
</dbReference>
<evidence type="ECO:0000256" key="1">
    <source>
        <dbReference type="SAM" id="MobiDB-lite"/>
    </source>
</evidence>
<evidence type="ECO:0000313" key="3">
    <source>
        <dbReference type="EMBL" id="KAB2626755.1"/>
    </source>
</evidence>
<keyword evidence="2" id="KW-0812">Transmembrane</keyword>
<dbReference type="AlphaFoldDB" id="A0A5N5HFX1"/>
<evidence type="ECO:0000313" key="4">
    <source>
        <dbReference type="Proteomes" id="UP000327157"/>
    </source>
</evidence>